<dbReference type="Proteomes" id="UP000748756">
    <property type="component" value="Unassembled WGS sequence"/>
</dbReference>
<feature type="compositionally biased region" description="Low complexity" evidence="1">
    <location>
        <begin position="39"/>
        <end position="50"/>
    </location>
</feature>
<sequence>MNQATDKKADYQRLPALLPSPEPTTKITSPSVDSASDDTANTANINNNIAPGTPDYTSSSSEQQHSCPASQERTRGGASGTLEVDTHSRHYSPSPYRTPTWSPESTFSSSHQADVALTQELLGPKIEDSELTPTSTATATEDSLLSPLSLLSAVASVVGNHIGNPGVGNLDDLVTCESLRSLSSTTPALKTLLSSSTAKTISQDSALAYVSHEQENPPSQKPILLQNSPSLLPPAIMGASSASSSIANFAQPIVSLAIVPRKRGRPPKLSNSTPTPSPDGGRIPKLSTIAPKPSQDRGVQLTPRQRSDTPCSTSSSSSLRYTTSEIRPLLPIDDPQIRNGQRQAGALYNVKPTPTPVPRLKHNRKPNPDGAIWSVAELAAETSAERRPARAIVYADEFLKKMVEENNICIMEPCFRNPVKGDLYCVGRPDSSDGRHEHGDICIHEKRGCHIVLAFRYRYQLRLDVTYLAWVTSIDMAIIPVSVLRDFSANRDVMRQALEGEERMAEQYRLLSDAGYFTPRKENKRGQDNNPSVTLDGWSIAHQNEVLMASKSNRLGFLQWVAQAYQMAKGESHGHVVAKREPADVVTKQEESGQAANKRMKPSS</sequence>
<accession>A0A9P5S0P9</accession>
<feature type="compositionally biased region" description="Polar residues" evidence="1">
    <location>
        <begin position="23"/>
        <end position="38"/>
    </location>
</feature>
<dbReference type="OrthoDB" id="2399161at2759"/>
<proteinExistence type="predicted"/>
<feature type="region of interest" description="Disordered" evidence="1">
    <location>
        <begin position="1"/>
        <end position="111"/>
    </location>
</feature>
<organism evidence="2 3">
    <name type="scientific">Linnemannia schmuckeri</name>
    <dbReference type="NCBI Taxonomy" id="64567"/>
    <lineage>
        <taxon>Eukaryota</taxon>
        <taxon>Fungi</taxon>
        <taxon>Fungi incertae sedis</taxon>
        <taxon>Mucoromycota</taxon>
        <taxon>Mortierellomycotina</taxon>
        <taxon>Mortierellomycetes</taxon>
        <taxon>Mortierellales</taxon>
        <taxon>Mortierellaceae</taxon>
        <taxon>Linnemannia</taxon>
    </lineage>
</organism>
<feature type="compositionally biased region" description="Basic and acidic residues" evidence="1">
    <location>
        <begin position="1"/>
        <end position="11"/>
    </location>
</feature>
<feature type="region of interest" description="Disordered" evidence="1">
    <location>
        <begin position="260"/>
        <end position="323"/>
    </location>
</feature>
<feature type="region of interest" description="Disordered" evidence="1">
    <location>
        <begin position="348"/>
        <end position="368"/>
    </location>
</feature>
<feature type="compositionally biased region" description="Low complexity" evidence="1">
    <location>
        <begin position="308"/>
        <end position="323"/>
    </location>
</feature>
<comment type="caution">
    <text evidence="2">The sequence shown here is derived from an EMBL/GenBank/DDBJ whole genome shotgun (WGS) entry which is preliminary data.</text>
</comment>
<dbReference type="AlphaFoldDB" id="A0A9P5S0P9"/>
<evidence type="ECO:0000313" key="2">
    <source>
        <dbReference type="EMBL" id="KAF9149946.1"/>
    </source>
</evidence>
<name>A0A9P5S0P9_9FUNG</name>
<feature type="region of interest" description="Disordered" evidence="1">
    <location>
        <begin position="580"/>
        <end position="604"/>
    </location>
</feature>
<feature type="compositionally biased region" description="Polar residues" evidence="1">
    <location>
        <begin position="55"/>
        <end position="71"/>
    </location>
</feature>
<dbReference type="EMBL" id="JAAAUQ010000471">
    <property type="protein sequence ID" value="KAF9149946.1"/>
    <property type="molecule type" value="Genomic_DNA"/>
</dbReference>
<gene>
    <name evidence="2" type="ORF">BG015_008253</name>
</gene>
<evidence type="ECO:0000313" key="3">
    <source>
        <dbReference type="Proteomes" id="UP000748756"/>
    </source>
</evidence>
<evidence type="ECO:0000256" key="1">
    <source>
        <dbReference type="SAM" id="MobiDB-lite"/>
    </source>
</evidence>
<keyword evidence="3" id="KW-1185">Reference proteome</keyword>
<feature type="compositionally biased region" description="Basic and acidic residues" evidence="1">
    <location>
        <begin position="580"/>
        <end position="591"/>
    </location>
</feature>
<protein>
    <submittedName>
        <fullName evidence="2">Uncharacterized protein</fullName>
    </submittedName>
</protein>
<reference evidence="2" key="1">
    <citation type="journal article" date="2020" name="Fungal Divers.">
        <title>Resolving the Mortierellaceae phylogeny through synthesis of multi-gene phylogenetics and phylogenomics.</title>
        <authorList>
            <person name="Vandepol N."/>
            <person name="Liber J."/>
            <person name="Desiro A."/>
            <person name="Na H."/>
            <person name="Kennedy M."/>
            <person name="Barry K."/>
            <person name="Grigoriev I.V."/>
            <person name="Miller A.N."/>
            <person name="O'Donnell K."/>
            <person name="Stajich J.E."/>
            <person name="Bonito G."/>
        </authorList>
    </citation>
    <scope>NUCLEOTIDE SEQUENCE</scope>
    <source>
        <strain evidence="2">NRRL 6426</strain>
    </source>
</reference>
<feature type="compositionally biased region" description="Polar residues" evidence="1">
    <location>
        <begin position="95"/>
        <end position="111"/>
    </location>
</feature>